<comment type="similarity">
    <text evidence="1">Belongs to the peptidase C1 family.</text>
</comment>
<dbReference type="SMART" id="SM00645">
    <property type="entry name" value="Pept_C1"/>
    <property type="match status" value="1"/>
</dbReference>
<proteinExistence type="inferred from homology"/>
<gene>
    <name evidence="5" type="ORF">TTHERM_00079970</name>
</gene>
<dbReference type="GO" id="GO:0008234">
    <property type="term" value="F:cysteine-type peptidase activity"/>
    <property type="evidence" value="ECO:0007669"/>
    <property type="project" value="InterPro"/>
</dbReference>
<dbReference type="InterPro" id="IPR013128">
    <property type="entry name" value="Peptidase_C1A"/>
</dbReference>
<dbReference type="AlphaFoldDB" id="Q23FL8"/>
<name>Q23FL8_TETTS</name>
<dbReference type="InterPro" id="IPR000668">
    <property type="entry name" value="Peptidase_C1A_C"/>
</dbReference>
<dbReference type="HOGENOM" id="CLU_805321_0_0_1"/>
<evidence type="ECO:0000256" key="2">
    <source>
        <dbReference type="ARBA" id="ARBA00023145"/>
    </source>
</evidence>
<reference evidence="6" key="1">
    <citation type="journal article" date="2006" name="PLoS Biol.">
        <title>Macronuclear genome sequence of the ciliate Tetrahymena thermophila, a model eukaryote.</title>
        <authorList>
            <person name="Eisen J.A."/>
            <person name="Coyne R.S."/>
            <person name="Wu M."/>
            <person name="Wu D."/>
            <person name="Thiagarajan M."/>
            <person name="Wortman J.R."/>
            <person name="Badger J.H."/>
            <person name="Ren Q."/>
            <person name="Amedeo P."/>
            <person name="Jones K.M."/>
            <person name="Tallon L.J."/>
            <person name="Delcher A.L."/>
            <person name="Salzberg S.L."/>
            <person name="Silva J.C."/>
            <person name="Haas B.J."/>
            <person name="Majoros W.H."/>
            <person name="Farzad M."/>
            <person name="Carlton J.M."/>
            <person name="Smith R.K. Jr."/>
            <person name="Garg J."/>
            <person name="Pearlman R.E."/>
            <person name="Karrer K.M."/>
            <person name="Sun L."/>
            <person name="Manning G."/>
            <person name="Elde N.C."/>
            <person name="Turkewitz A.P."/>
            <person name="Asai D.J."/>
            <person name="Wilkes D.E."/>
            <person name="Wang Y."/>
            <person name="Cai H."/>
            <person name="Collins K."/>
            <person name="Stewart B.A."/>
            <person name="Lee S.R."/>
            <person name="Wilamowska K."/>
            <person name="Weinberg Z."/>
            <person name="Ruzzo W.L."/>
            <person name="Wloga D."/>
            <person name="Gaertig J."/>
            <person name="Frankel J."/>
            <person name="Tsao C.-C."/>
            <person name="Gorovsky M.A."/>
            <person name="Keeling P.J."/>
            <person name="Waller R.F."/>
            <person name="Patron N.J."/>
            <person name="Cherry J.M."/>
            <person name="Stover N.A."/>
            <person name="Krieger C.J."/>
            <person name="del Toro C."/>
            <person name="Ryder H.F."/>
            <person name="Williamson S.C."/>
            <person name="Barbeau R.A."/>
            <person name="Hamilton E.P."/>
            <person name="Orias E."/>
        </authorList>
    </citation>
    <scope>NUCLEOTIDE SEQUENCE [LARGE SCALE GENOMIC DNA]</scope>
    <source>
        <strain evidence="6">SB210</strain>
    </source>
</reference>
<keyword evidence="3" id="KW-1133">Transmembrane helix</keyword>
<dbReference type="EMBL" id="GG662704">
    <property type="protein sequence ID" value="EAR95592.1"/>
    <property type="molecule type" value="Genomic_DNA"/>
</dbReference>
<keyword evidence="3" id="KW-0472">Membrane</keyword>
<dbReference type="InterPro" id="IPR038765">
    <property type="entry name" value="Papain-like_cys_pep_sf"/>
</dbReference>
<keyword evidence="6" id="KW-1185">Reference proteome</keyword>
<dbReference type="GO" id="GO:0006508">
    <property type="term" value="P:proteolysis"/>
    <property type="evidence" value="ECO:0007669"/>
    <property type="project" value="UniProtKB-KW"/>
</dbReference>
<keyword evidence="5" id="KW-0378">Hydrolase</keyword>
<evidence type="ECO:0000259" key="4">
    <source>
        <dbReference type="SMART" id="SM00645"/>
    </source>
</evidence>
<dbReference type="Pfam" id="PF00112">
    <property type="entry name" value="Peptidase_C1"/>
    <property type="match status" value="1"/>
</dbReference>
<sequence>MEDNIVIIRSEKSDLEKNLVESEQGTVVASKSSFNKKNLVYGLIGLLILSGTIAGIFLIVNCEHKVDALKISVPSQNIEVISEETKQEVLKAPKQGPKNEQYVPTTFDLRMQASSLNCNYDRPDEMLCVGGNWSNVVAQTISNTICAQSVTASEKALSSQYLLNCSNLSDKCNILSSRQDFESQLAFVANTGIPSASCLAYNGLQYQINPNSCDAKCTDGSDIVLKQYQLVSLWDSNDDMNATILNVKNHLYNFGPVVALVRHSATVARYAGSTPNGIFVNDPTDQTNFGYRTFKIVGWNQAPGDTPLQYWIMANTFSSNWGMNGYIRTTLNEPIIEGYYGYVPQ</sequence>
<protein>
    <submittedName>
        <fullName evidence="5">Papain family cysteine protease</fullName>
    </submittedName>
</protein>
<dbReference type="Proteomes" id="UP000009168">
    <property type="component" value="Unassembled WGS sequence"/>
</dbReference>
<dbReference type="PANTHER" id="PTHR12411">
    <property type="entry name" value="CYSTEINE PROTEASE FAMILY C1-RELATED"/>
    <property type="match status" value="1"/>
</dbReference>
<dbReference type="eggNOG" id="ENOG502R2VQ">
    <property type="taxonomic scope" value="Eukaryota"/>
</dbReference>
<dbReference type="Gene3D" id="3.90.70.10">
    <property type="entry name" value="Cysteine proteinases"/>
    <property type="match status" value="1"/>
</dbReference>
<feature type="transmembrane region" description="Helical" evidence="3">
    <location>
        <begin position="39"/>
        <end position="60"/>
    </location>
</feature>
<evidence type="ECO:0000313" key="6">
    <source>
        <dbReference type="Proteomes" id="UP000009168"/>
    </source>
</evidence>
<keyword evidence="5" id="KW-0645">Protease</keyword>
<dbReference type="KEGG" id="tet:TTHERM_00079970"/>
<dbReference type="OMA" id="WHTETDG"/>
<evidence type="ECO:0000313" key="5">
    <source>
        <dbReference type="EMBL" id="EAR95592.1"/>
    </source>
</evidence>
<accession>Q23FL8</accession>
<dbReference type="SUPFAM" id="SSF54001">
    <property type="entry name" value="Cysteine proteinases"/>
    <property type="match status" value="1"/>
</dbReference>
<evidence type="ECO:0000256" key="3">
    <source>
        <dbReference type="SAM" id="Phobius"/>
    </source>
</evidence>
<evidence type="ECO:0000256" key="1">
    <source>
        <dbReference type="ARBA" id="ARBA00008455"/>
    </source>
</evidence>
<dbReference type="InParanoid" id="Q23FL8"/>
<feature type="domain" description="Peptidase C1A papain C-terminal" evidence="4">
    <location>
        <begin position="103"/>
        <end position="342"/>
    </location>
</feature>
<keyword evidence="3" id="KW-0812">Transmembrane</keyword>
<dbReference type="RefSeq" id="XP_001015837.1">
    <property type="nucleotide sequence ID" value="XM_001015837.2"/>
</dbReference>
<dbReference type="GeneID" id="7824611"/>
<organism evidence="5 6">
    <name type="scientific">Tetrahymena thermophila (strain SB210)</name>
    <dbReference type="NCBI Taxonomy" id="312017"/>
    <lineage>
        <taxon>Eukaryota</taxon>
        <taxon>Sar</taxon>
        <taxon>Alveolata</taxon>
        <taxon>Ciliophora</taxon>
        <taxon>Intramacronucleata</taxon>
        <taxon>Oligohymenophorea</taxon>
        <taxon>Hymenostomatida</taxon>
        <taxon>Tetrahymenina</taxon>
        <taxon>Tetrahymenidae</taxon>
        <taxon>Tetrahymena</taxon>
    </lineage>
</organism>
<keyword evidence="2" id="KW-0865">Zymogen</keyword>